<proteinExistence type="predicted"/>
<reference evidence="1" key="1">
    <citation type="submission" date="2019-08" db="EMBL/GenBank/DDBJ databases">
        <authorList>
            <person name="Kucharzyk K."/>
            <person name="Murdoch R.W."/>
            <person name="Higgins S."/>
            <person name="Loffler F."/>
        </authorList>
    </citation>
    <scope>NUCLEOTIDE SEQUENCE</scope>
</reference>
<sequence>MVFEGQVDVNKIIQNNYKQAIKNHDLNTLRHDLDDLFSFN</sequence>
<dbReference type="AlphaFoldDB" id="A0A645J8A6"/>
<accession>A0A645J8A6</accession>
<dbReference type="EMBL" id="VSSQ01133930">
    <property type="protein sequence ID" value="MPN59666.1"/>
    <property type="molecule type" value="Genomic_DNA"/>
</dbReference>
<name>A0A645J8A6_9ZZZZ</name>
<organism evidence="1">
    <name type="scientific">bioreactor metagenome</name>
    <dbReference type="NCBI Taxonomy" id="1076179"/>
    <lineage>
        <taxon>unclassified sequences</taxon>
        <taxon>metagenomes</taxon>
        <taxon>ecological metagenomes</taxon>
    </lineage>
</organism>
<protein>
    <submittedName>
        <fullName evidence="1">Uncharacterized protein</fullName>
    </submittedName>
</protein>
<gene>
    <name evidence="1" type="ORF">SDC9_207388</name>
</gene>
<evidence type="ECO:0000313" key="1">
    <source>
        <dbReference type="EMBL" id="MPN59666.1"/>
    </source>
</evidence>
<comment type="caution">
    <text evidence="1">The sequence shown here is derived from an EMBL/GenBank/DDBJ whole genome shotgun (WGS) entry which is preliminary data.</text>
</comment>